<dbReference type="CDD" id="cd16894">
    <property type="entry name" value="MltD-like"/>
    <property type="match status" value="1"/>
</dbReference>
<organism evidence="4 5">
    <name type="scientific">Flaviaesturariibacter flavus</name>
    <dbReference type="NCBI Taxonomy" id="2502780"/>
    <lineage>
        <taxon>Bacteria</taxon>
        <taxon>Pseudomonadati</taxon>
        <taxon>Bacteroidota</taxon>
        <taxon>Chitinophagia</taxon>
        <taxon>Chitinophagales</taxon>
        <taxon>Chitinophagaceae</taxon>
        <taxon>Flaviaestuariibacter</taxon>
    </lineage>
</organism>
<evidence type="ECO:0000259" key="3">
    <source>
        <dbReference type="Pfam" id="PF01464"/>
    </source>
</evidence>
<dbReference type="SUPFAM" id="SSF53955">
    <property type="entry name" value="Lysozyme-like"/>
    <property type="match status" value="1"/>
</dbReference>
<evidence type="ECO:0000313" key="4">
    <source>
        <dbReference type="EMBL" id="TCJ12425.1"/>
    </source>
</evidence>
<dbReference type="OrthoDB" id="9815002at2"/>
<name>A0A4R1B7U0_9BACT</name>
<sequence length="310" mass="34557">MKHSHRTILNIALGLILGILVAGQFAFDRPLIRLHKEDDRNNAARILAPPLPEQLSFAGETVPLQRWDVKERLEREVLVNYYSNANMIFLVKTANRYFPVIEERLKANGVPDDFKYLCIAESNLVPAAISGAGAASFWQFMDGTAPGYGLEVNKEVDQRYDLARATDAAAVYLKSAYAKFGSWTAAAASYNCGQGGYNGQATFQGTNNYYDLQLPEETNRYIFRILTFKYLLENSEKLGFVVPEGERYGAVPTRSVTVNASIPNLATWARAQGTTYKMVRQLNPWLRGRSLTVSSGKSYTVQLPAEGKSF</sequence>
<proteinExistence type="inferred from homology"/>
<dbReference type="AlphaFoldDB" id="A0A4R1B7U0"/>
<evidence type="ECO:0000256" key="1">
    <source>
        <dbReference type="ARBA" id="ARBA00007734"/>
    </source>
</evidence>
<keyword evidence="2" id="KW-0812">Transmembrane</keyword>
<dbReference type="Proteomes" id="UP000295334">
    <property type="component" value="Unassembled WGS sequence"/>
</dbReference>
<protein>
    <submittedName>
        <fullName evidence="4">Lytic transglycosylase domain-containing protein</fullName>
    </submittedName>
</protein>
<dbReference type="InterPro" id="IPR023346">
    <property type="entry name" value="Lysozyme-like_dom_sf"/>
</dbReference>
<gene>
    <name evidence="4" type="ORF">EPD60_14205</name>
</gene>
<comment type="caution">
    <text evidence="4">The sequence shown here is derived from an EMBL/GenBank/DDBJ whole genome shotgun (WGS) entry which is preliminary data.</text>
</comment>
<comment type="similarity">
    <text evidence="1">Belongs to the transglycosylase Slt family.</text>
</comment>
<keyword evidence="5" id="KW-1185">Reference proteome</keyword>
<dbReference type="Pfam" id="PF01464">
    <property type="entry name" value="SLT"/>
    <property type="match status" value="1"/>
</dbReference>
<dbReference type="PANTHER" id="PTHR37423">
    <property type="entry name" value="SOLUBLE LYTIC MUREIN TRANSGLYCOSYLASE-RELATED"/>
    <property type="match status" value="1"/>
</dbReference>
<dbReference type="PANTHER" id="PTHR37423:SF2">
    <property type="entry name" value="MEMBRANE-BOUND LYTIC MUREIN TRANSGLYCOSYLASE C"/>
    <property type="match status" value="1"/>
</dbReference>
<dbReference type="Gene3D" id="1.10.530.10">
    <property type="match status" value="1"/>
</dbReference>
<feature type="transmembrane region" description="Helical" evidence="2">
    <location>
        <begin position="7"/>
        <end position="27"/>
    </location>
</feature>
<evidence type="ECO:0000256" key="2">
    <source>
        <dbReference type="SAM" id="Phobius"/>
    </source>
</evidence>
<accession>A0A4R1B7U0</accession>
<keyword evidence="2" id="KW-0472">Membrane</keyword>
<dbReference type="EMBL" id="SJZI01000050">
    <property type="protein sequence ID" value="TCJ12425.1"/>
    <property type="molecule type" value="Genomic_DNA"/>
</dbReference>
<reference evidence="4 5" key="1">
    <citation type="submission" date="2019-03" db="EMBL/GenBank/DDBJ databases">
        <authorList>
            <person name="Kim M.K.M."/>
        </authorList>
    </citation>
    <scope>NUCLEOTIDE SEQUENCE [LARGE SCALE GENOMIC DNA]</scope>
    <source>
        <strain evidence="4 5">17J68-12</strain>
    </source>
</reference>
<keyword evidence="2" id="KW-1133">Transmembrane helix</keyword>
<feature type="domain" description="Transglycosylase SLT" evidence="3">
    <location>
        <begin position="101"/>
        <end position="198"/>
    </location>
</feature>
<evidence type="ECO:0000313" key="5">
    <source>
        <dbReference type="Proteomes" id="UP000295334"/>
    </source>
</evidence>
<dbReference type="InterPro" id="IPR008258">
    <property type="entry name" value="Transglycosylase_SLT_dom_1"/>
</dbReference>
<dbReference type="RefSeq" id="WP_131450184.1">
    <property type="nucleotide sequence ID" value="NZ_SJZI01000050.1"/>
</dbReference>